<gene>
    <name evidence="2" type="ORF">FNJ87_12750</name>
</gene>
<reference evidence="2 3" key="1">
    <citation type="submission" date="2020-11" db="EMBL/GenBank/DDBJ databases">
        <title>P. mediterranea TC4 genome.</title>
        <authorList>
            <person name="Molmeret M."/>
        </authorList>
    </citation>
    <scope>NUCLEOTIDE SEQUENCE [LARGE SCALE GENOMIC DNA]</scope>
    <source>
        <strain evidence="2 3">TC4</strain>
    </source>
</reference>
<comment type="caution">
    <text evidence="2">The sequence shown here is derived from an EMBL/GenBank/DDBJ whole genome shotgun (WGS) entry which is preliminary data.</text>
</comment>
<proteinExistence type="predicted"/>
<accession>A0ABS0A702</accession>
<dbReference type="Proteomes" id="UP001194729">
    <property type="component" value="Unassembled WGS sequence"/>
</dbReference>
<feature type="compositionally biased region" description="Basic and acidic residues" evidence="1">
    <location>
        <begin position="85"/>
        <end position="108"/>
    </location>
</feature>
<name>A0ABS0A702_9FLAO</name>
<protein>
    <submittedName>
        <fullName evidence="2">Uncharacterized protein</fullName>
    </submittedName>
</protein>
<feature type="non-terminal residue" evidence="2">
    <location>
        <position position="1"/>
    </location>
</feature>
<dbReference type="EMBL" id="JADKYU010000667">
    <property type="protein sequence ID" value="MBF4985160.1"/>
    <property type="molecule type" value="Genomic_DNA"/>
</dbReference>
<evidence type="ECO:0000256" key="1">
    <source>
        <dbReference type="SAM" id="MobiDB-lite"/>
    </source>
</evidence>
<keyword evidence="3" id="KW-1185">Reference proteome</keyword>
<evidence type="ECO:0000313" key="2">
    <source>
        <dbReference type="EMBL" id="MBF4985160.1"/>
    </source>
</evidence>
<feature type="region of interest" description="Disordered" evidence="1">
    <location>
        <begin position="84"/>
        <end position="108"/>
    </location>
</feature>
<organism evidence="2 3">
    <name type="scientific">Nonlabens mediterrranea</name>
    <dbReference type="NCBI Taxonomy" id="1419947"/>
    <lineage>
        <taxon>Bacteria</taxon>
        <taxon>Pseudomonadati</taxon>
        <taxon>Bacteroidota</taxon>
        <taxon>Flavobacteriia</taxon>
        <taxon>Flavobacteriales</taxon>
        <taxon>Flavobacteriaceae</taxon>
        <taxon>Nonlabens</taxon>
    </lineage>
</organism>
<sequence>KGKSVYKNIAGDSLTFTPEGKTKALQSLPLADYIEVGVFGETNEDTGIEKVLYLKKLKVTEISNSFDIIVDAQPVEAGIDPYNKLIDRNSNDNRSKLSEKKLSTDVKE</sequence>
<evidence type="ECO:0000313" key="3">
    <source>
        <dbReference type="Proteomes" id="UP001194729"/>
    </source>
</evidence>